<proteinExistence type="predicted"/>
<evidence type="ECO:0000313" key="1">
    <source>
        <dbReference type="Proteomes" id="UP000093561"/>
    </source>
</evidence>
<dbReference type="WBParaSite" id="mrna-Wban_02141">
    <property type="protein sequence ID" value="mrna-Wban_02141"/>
    <property type="gene ID" value="Wban_02141"/>
</dbReference>
<name>A0AAF5PKV6_WUCBA</name>
<sequence>MFSNIIASIEPVKVKLVDFLKEINAIHWHLQKLNVTMEEFYNLLIRILEDKLQRIQLCITTLESANDKWLNYLQQITAAKRKDEEEKYEAITKGDQGTCRVLHEGKEAMITLSMHKDETNQRLKQLLQNFNKEKKKLNVSSNHTVNLPQLSLPTFSDPKQWR</sequence>
<organism evidence="1 2">
    <name type="scientific">Wuchereria bancrofti</name>
    <dbReference type="NCBI Taxonomy" id="6293"/>
    <lineage>
        <taxon>Eukaryota</taxon>
        <taxon>Metazoa</taxon>
        <taxon>Ecdysozoa</taxon>
        <taxon>Nematoda</taxon>
        <taxon>Chromadorea</taxon>
        <taxon>Rhabditida</taxon>
        <taxon>Spirurina</taxon>
        <taxon>Spiruromorpha</taxon>
        <taxon>Filarioidea</taxon>
        <taxon>Onchocercidae</taxon>
        <taxon>Wuchereria</taxon>
    </lineage>
</organism>
<accession>A0AAF5PKV6</accession>
<protein>
    <submittedName>
        <fullName evidence="2">Uncharacterized protein</fullName>
    </submittedName>
</protein>
<evidence type="ECO:0000313" key="2">
    <source>
        <dbReference type="WBParaSite" id="mrna-Wban_02141"/>
    </source>
</evidence>
<dbReference type="AlphaFoldDB" id="A0AAF5PKV6"/>
<reference evidence="1" key="2">
    <citation type="journal article" date="2016" name="Mol. Ecol.">
        <title>Population genomics of the filarial nematode parasite Wuchereria bancrofti from mosquitoes.</title>
        <authorList>
            <person name="Small S.T."/>
            <person name="Reimer L.J."/>
            <person name="Tisch D.J."/>
            <person name="King C.L."/>
            <person name="Christensen B.M."/>
            <person name="Siba P.M."/>
            <person name="Kazura J.W."/>
            <person name="Serre D."/>
            <person name="Zimmerman P.A."/>
        </authorList>
    </citation>
    <scope>NUCLEOTIDE SEQUENCE</scope>
    <source>
        <strain evidence="1">pt0022</strain>
    </source>
</reference>
<dbReference type="Proteomes" id="UP000093561">
    <property type="component" value="Unassembled WGS sequence"/>
</dbReference>
<reference evidence="2" key="3">
    <citation type="submission" date="2024-02" db="UniProtKB">
        <authorList>
            <consortium name="WormBaseParasite"/>
        </authorList>
    </citation>
    <scope>IDENTIFICATION</scope>
    <source>
        <strain evidence="2">pt0022</strain>
    </source>
</reference>
<reference evidence="1" key="1">
    <citation type="submission" date="2015-03" db="EMBL/GenBank/DDBJ databases">
        <title>Wuchereria bancrofti Genome Sequencing Papua New Guinea Strain.</title>
        <authorList>
            <person name="Small S.T."/>
            <person name="Serre D."/>
            <person name="Zimmerman P.A."/>
        </authorList>
    </citation>
    <scope>NUCLEOTIDE SEQUENCE [LARGE SCALE GENOMIC DNA]</scope>
    <source>
        <strain evidence="1">pt0022</strain>
    </source>
</reference>